<proteinExistence type="predicted"/>
<dbReference type="InterPro" id="IPR017956">
    <property type="entry name" value="AT_hook_DNA-bd_motif"/>
</dbReference>
<feature type="region of interest" description="Disordered" evidence="1">
    <location>
        <begin position="1"/>
        <end position="29"/>
    </location>
</feature>
<dbReference type="Proteomes" id="UP001201980">
    <property type="component" value="Unassembled WGS sequence"/>
</dbReference>
<reference evidence="2" key="1">
    <citation type="submission" date="2022-07" db="EMBL/GenBank/DDBJ databases">
        <title>Draft genome sequence of Zalerion maritima ATCC 34329, a (micro)plastics degrading marine fungus.</title>
        <authorList>
            <person name="Paco A."/>
            <person name="Goncalves M.F.M."/>
            <person name="Rocha-Santos T.A.P."/>
            <person name="Alves A."/>
        </authorList>
    </citation>
    <scope>NUCLEOTIDE SEQUENCE</scope>
    <source>
        <strain evidence="2">ATCC 34329</strain>
    </source>
</reference>
<gene>
    <name evidence="2" type="ORF">MKZ38_008909</name>
</gene>
<comment type="caution">
    <text evidence="2">The sequence shown here is derived from an EMBL/GenBank/DDBJ whole genome shotgun (WGS) entry which is preliminary data.</text>
</comment>
<dbReference type="AlphaFoldDB" id="A0AAD5RGC3"/>
<evidence type="ECO:0000313" key="2">
    <source>
        <dbReference type="EMBL" id="KAJ2893219.1"/>
    </source>
</evidence>
<sequence>MSISTSNSLSRIQYPDQQPQALSGAAADAQHMDENPELLERIRNARFDTDDPPPYRTATEANNEGLAFIPTWAQDNFRAEVQDVLSKPLSDAEFQRWVDCVDSRDAYNPINRYNMEADHAHLKLRSDRKFASVLTSDLHFAIAVRHIIKQRWQKLGVWNSEWDIPEEVKILPNMRQWRWSWQRHEVKSKNSFDDRRDEDHPNYRAAQTWRDQLRDRGRLPPRSKLSAEGISAQQAEAWLISRPWYLYLLEAEDESVRQDRIRAGQYQDFYEQDHDKVVKERWAEKGEWAREWGSMLGWTWLHESPLPSEAEFNVADLTPSEADAWEGLPAPTAPPKSPAPASLSEPNLVGLPEDQAAQRAEWEAHQKQQEDREQEQQTPEQEQQTPEQEQQAPEQEQQAPEQEQQTPVQGLEQEQAITEQPLGPNKEENPEEQDQHPLASKSQSPASEAMDDETSPADPGPNPQASSPAGTPSRHRGAPKGPRPKGAWADAPRRSNRVPIPVENRPEPSQTKPRQRKAKAGAGSSAPLRKGRGRPKNSDLAKAAKPTGVTKRRGRPSKNSPTARKPRGRPPNPASEPANATTSTAVPKKKGRPTAAAEVAEIPLSPAAPAKGRGRPSKKATFSKAVASTSTIATKKRGRPSKPAIEAASPVAIPTGAAKRRGRPPKQTDASIPAPEVSAPSPKATKPRGRPAKKATPDPEPEAPVASPKVTKSRGRPSKQASHEVALSNPKPTPKTRGRPPANGVSAAAPPSTSKPSAKKQRGRPSLNGGALAKASKPTGVTKAKGRGRPKGSA</sequence>
<accession>A0AAD5RGC3</accession>
<evidence type="ECO:0000256" key="1">
    <source>
        <dbReference type="SAM" id="MobiDB-lite"/>
    </source>
</evidence>
<dbReference type="GO" id="GO:0003677">
    <property type="term" value="F:DNA binding"/>
    <property type="evidence" value="ECO:0007669"/>
    <property type="project" value="InterPro"/>
</dbReference>
<feature type="compositionally biased region" description="Basic and acidic residues" evidence="1">
    <location>
        <begin position="360"/>
        <end position="375"/>
    </location>
</feature>
<dbReference type="EMBL" id="JAKWBI020000643">
    <property type="protein sequence ID" value="KAJ2893219.1"/>
    <property type="molecule type" value="Genomic_DNA"/>
</dbReference>
<feature type="region of interest" description="Disordered" evidence="1">
    <location>
        <begin position="324"/>
        <end position="794"/>
    </location>
</feature>
<dbReference type="PRINTS" id="PR00929">
    <property type="entry name" value="ATHOOK"/>
</dbReference>
<organism evidence="2 3">
    <name type="scientific">Zalerion maritima</name>
    <dbReference type="NCBI Taxonomy" id="339359"/>
    <lineage>
        <taxon>Eukaryota</taxon>
        <taxon>Fungi</taxon>
        <taxon>Dikarya</taxon>
        <taxon>Ascomycota</taxon>
        <taxon>Pezizomycotina</taxon>
        <taxon>Sordariomycetes</taxon>
        <taxon>Lulworthiomycetidae</taxon>
        <taxon>Lulworthiales</taxon>
        <taxon>Lulworthiaceae</taxon>
        <taxon>Zalerion</taxon>
    </lineage>
</organism>
<feature type="compositionally biased region" description="Basic residues" evidence="1">
    <location>
        <begin position="784"/>
        <end position="794"/>
    </location>
</feature>
<feature type="compositionally biased region" description="Polar residues" evidence="1">
    <location>
        <begin position="1"/>
        <end position="21"/>
    </location>
</feature>
<feature type="compositionally biased region" description="Low complexity" evidence="1">
    <location>
        <begin position="746"/>
        <end position="756"/>
    </location>
</feature>
<protein>
    <submittedName>
        <fullName evidence="2">Uncharacterized protein</fullName>
    </submittedName>
</protein>
<dbReference type="SMART" id="SM00384">
    <property type="entry name" value="AT_hook"/>
    <property type="match status" value="10"/>
</dbReference>
<name>A0AAD5RGC3_9PEZI</name>
<evidence type="ECO:0000313" key="3">
    <source>
        <dbReference type="Proteomes" id="UP001201980"/>
    </source>
</evidence>
<feature type="compositionally biased region" description="Low complexity" evidence="1">
    <location>
        <begin position="376"/>
        <end position="409"/>
    </location>
</feature>
<keyword evidence="3" id="KW-1185">Reference proteome</keyword>